<proteinExistence type="inferred from homology"/>
<evidence type="ECO:0000313" key="6">
    <source>
        <dbReference type="Proteomes" id="UP000004947"/>
    </source>
</evidence>
<dbReference type="GO" id="GO:0005737">
    <property type="term" value="C:cytoplasm"/>
    <property type="evidence" value="ECO:0007669"/>
    <property type="project" value="UniProtKB-SubCell"/>
</dbReference>
<dbReference type="PANTHER" id="PTHR43213">
    <property type="entry name" value="BIFUNCTIONAL DTTP/UTP PYROPHOSPHATASE/METHYLTRANSFERASE PROTEIN-RELATED"/>
    <property type="match status" value="1"/>
</dbReference>
<dbReference type="SUPFAM" id="SSF52972">
    <property type="entry name" value="ITPase-like"/>
    <property type="match status" value="1"/>
</dbReference>
<keyword evidence="4" id="KW-0963">Cytoplasm</keyword>
<comment type="caution">
    <text evidence="5">The sequence shown here is derived from an EMBL/GenBank/DDBJ whole genome shotgun (WGS) entry which is preliminary data.</text>
</comment>
<dbReference type="InterPro" id="IPR029001">
    <property type="entry name" value="ITPase-like_fam"/>
</dbReference>
<accession>A6DTS2</accession>
<dbReference type="PANTHER" id="PTHR43213:SF5">
    <property type="entry name" value="BIFUNCTIONAL DTTP_UTP PYROPHOSPHATASE_METHYLTRANSFERASE PROTEIN-RELATED"/>
    <property type="match status" value="1"/>
</dbReference>
<dbReference type="EMBL" id="ABCK01000041">
    <property type="protein sequence ID" value="EDM24943.1"/>
    <property type="molecule type" value="Genomic_DNA"/>
</dbReference>
<evidence type="ECO:0000256" key="1">
    <source>
        <dbReference type="ARBA" id="ARBA00001968"/>
    </source>
</evidence>
<dbReference type="RefSeq" id="WP_007281219.1">
    <property type="nucleotide sequence ID" value="NZ_ABCK01000041.1"/>
</dbReference>
<name>A6DTS2_9BACT</name>
<dbReference type="HAMAP" id="MF_00528">
    <property type="entry name" value="Maf"/>
    <property type="match status" value="1"/>
</dbReference>
<sequence length="186" mass="20530">MISEQIILASASPRRAEILKEAGFAIEVISADVDERADGEAVQTAAYNAQLKAQKIAQTYKDKIVVAADTVVCFNGQLLGKPKSIDQAKVRLLDLSGKAHQVYTAVCICLGSQTKQFVGVSKVKFKDFDESVVDEYYAKVNPLDKAGGYNINEHGDLIIESFDGEYENIMGLPILEFKRHLQEFIK</sequence>
<dbReference type="GO" id="GO:0047429">
    <property type="term" value="F:nucleoside triphosphate diphosphatase activity"/>
    <property type="evidence" value="ECO:0007669"/>
    <property type="project" value="UniProtKB-EC"/>
</dbReference>
<feature type="active site" description="Proton acceptor" evidence="4">
    <location>
        <position position="69"/>
    </location>
</feature>
<dbReference type="InterPro" id="IPR003697">
    <property type="entry name" value="Maf-like"/>
</dbReference>
<dbReference type="Gene3D" id="3.90.950.10">
    <property type="match status" value="1"/>
</dbReference>
<comment type="similarity">
    <text evidence="4">Belongs to the Maf family.</text>
</comment>
<evidence type="ECO:0000256" key="4">
    <source>
        <dbReference type="HAMAP-Rule" id="MF_00528"/>
    </source>
</evidence>
<keyword evidence="6" id="KW-1185">Reference proteome</keyword>
<comment type="function">
    <text evidence="4">Nucleoside triphosphate pyrophosphatase. May have a dual role in cell division arrest and in preventing the incorporation of modified nucleotides into cellular nucleic acids.</text>
</comment>
<evidence type="ECO:0000256" key="3">
    <source>
        <dbReference type="ARBA" id="ARBA00023080"/>
    </source>
</evidence>
<evidence type="ECO:0000313" key="5">
    <source>
        <dbReference type="EMBL" id="EDM24943.1"/>
    </source>
</evidence>
<dbReference type="GO" id="GO:0009117">
    <property type="term" value="P:nucleotide metabolic process"/>
    <property type="evidence" value="ECO:0007669"/>
    <property type="project" value="UniProtKB-KW"/>
</dbReference>
<dbReference type="STRING" id="313628.LNTAR_02959"/>
<dbReference type="CDD" id="cd00555">
    <property type="entry name" value="Maf"/>
    <property type="match status" value="1"/>
</dbReference>
<dbReference type="Pfam" id="PF02545">
    <property type="entry name" value="Maf"/>
    <property type="match status" value="1"/>
</dbReference>
<keyword evidence="2 4" id="KW-0378">Hydrolase</keyword>
<comment type="cofactor">
    <cofactor evidence="1 4">
        <name>a divalent metal cation</name>
        <dbReference type="ChEBI" id="CHEBI:60240"/>
    </cofactor>
</comment>
<dbReference type="NCBIfam" id="TIGR00172">
    <property type="entry name" value="maf"/>
    <property type="match status" value="1"/>
</dbReference>
<comment type="subcellular location">
    <subcellularLocation>
        <location evidence="4">Cytoplasm</location>
    </subcellularLocation>
</comment>
<organism evidence="5 6">
    <name type="scientific">Lentisphaera araneosa HTCC2155</name>
    <dbReference type="NCBI Taxonomy" id="313628"/>
    <lineage>
        <taxon>Bacteria</taxon>
        <taxon>Pseudomonadati</taxon>
        <taxon>Lentisphaerota</taxon>
        <taxon>Lentisphaeria</taxon>
        <taxon>Lentisphaerales</taxon>
        <taxon>Lentisphaeraceae</taxon>
        <taxon>Lentisphaera</taxon>
    </lineage>
</organism>
<keyword evidence="3 4" id="KW-0546">Nucleotide metabolism</keyword>
<gene>
    <name evidence="5" type="ORF">LNTAR_02959</name>
</gene>
<dbReference type="AlphaFoldDB" id="A6DTS2"/>
<dbReference type="OrthoDB" id="9807767at2"/>
<reference evidence="5 6" key="1">
    <citation type="journal article" date="2010" name="J. Bacteriol.">
        <title>Genome sequence of Lentisphaera araneosa HTCC2155T, the type species of the order Lentisphaerales in the phylum Lentisphaerae.</title>
        <authorList>
            <person name="Thrash J.C."/>
            <person name="Cho J.C."/>
            <person name="Vergin K.L."/>
            <person name="Morris R.M."/>
            <person name="Giovannoni S.J."/>
        </authorList>
    </citation>
    <scope>NUCLEOTIDE SEQUENCE [LARGE SCALE GENOMIC DNA]</scope>
    <source>
        <strain evidence="5 6">HTCC2155</strain>
    </source>
</reference>
<comment type="catalytic activity">
    <reaction evidence="4">
        <text>a ribonucleoside 5'-triphosphate + H2O = a ribonucleoside 5'-phosphate + diphosphate + H(+)</text>
        <dbReference type="Rhea" id="RHEA:23996"/>
        <dbReference type="ChEBI" id="CHEBI:15377"/>
        <dbReference type="ChEBI" id="CHEBI:15378"/>
        <dbReference type="ChEBI" id="CHEBI:33019"/>
        <dbReference type="ChEBI" id="CHEBI:58043"/>
        <dbReference type="ChEBI" id="CHEBI:61557"/>
        <dbReference type="EC" id="3.6.1.9"/>
    </reaction>
</comment>
<comment type="caution">
    <text evidence="4">Lacks conserved residue(s) required for the propagation of feature annotation.</text>
</comment>
<protein>
    <recommendedName>
        <fullName evidence="4">Nucleoside triphosphate pyrophosphatase</fullName>
        <ecNumber evidence="4">3.6.1.9</ecNumber>
    </recommendedName>
    <alternativeName>
        <fullName evidence="4">Nucleotide pyrophosphatase</fullName>
        <shortName evidence="4">Nucleotide PPase</shortName>
    </alternativeName>
</protein>
<dbReference type="eggNOG" id="COG0424">
    <property type="taxonomic scope" value="Bacteria"/>
</dbReference>
<dbReference type="Proteomes" id="UP000004947">
    <property type="component" value="Unassembled WGS sequence"/>
</dbReference>
<comment type="catalytic activity">
    <reaction evidence="4">
        <text>a 2'-deoxyribonucleoside 5'-triphosphate + H2O = a 2'-deoxyribonucleoside 5'-phosphate + diphosphate + H(+)</text>
        <dbReference type="Rhea" id="RHEA:44644"/>
        <dbReference type="ChEBI" id="CHEBI:15377"/>
        <dbReference type="ChEBI" id="CHEBI:15378"/>
        <dbReference type="ChEBI" id="CHEBI:33019"/>
        <dbReference type="ChEBI" id="CHEBI:61560"/>
        <dbReference type="ChEBI" id="CHEBI:65317"/>
        <dbReference type="EC" id="3.6.1.9"/>
    </reaction>
</comment>
<evidence type="ECO:0000256" key="2">
    <source>
        <dbReference type="ARBA" id="ARBA00022801"/>
    </source>
</evidence>
<dbReference type="EC" id="3.6.1.9" evidence="4"/>
<dbReference type="PIRSF" id="PIRSF006305">
    <property type="entry name" value="Maf"/>
    <property type="match status" value="1"/>
</dbReference>